<gene>
    <name evidence="3" type="ORF">MUN33_02415</name>
</gene>
<proteinExistence type="predicted"/>
<dbReference type="PROSITE" id="PS50846">
    <property type="entry name" value="HMA_2"/>
    <property type="match status" value="1"/>
</dbReference>
<comment type="caution">
    <text evidence="3">The sequence shown here is derived from an EMBL/GenBank/DDBJ whole genome shotgun (WGS) entry which is preliminary data.</text>
</comment>
<name>A0A9X1WH88_9CORY</name>
<dbReference type="AlphaFoldDB" id="A0A9X1WH88"/>
<dbReference type="InterPro" id="IPR036163">
    <property type="entry name" value="HMA_dom_sf"/>
</dbReference>
<dbReference type="Proteomes" id="UP001139207">
    <property type="component" value="Unassembled WGS sequence"/>
</dbReference>
<reference evidence="3" key="1">
    <citation type="submission" date="2022-04" db="EMBL/GenBank/DDBJ databases">
        <title>Corynebacterium kalidii LD5P10.</title>
        <authorList>
            <person name="Sun J.Q."/>
        </authorList>
    </citation>
    <scope>NUCLEOTIDE SEQUENCE</scope>
    <source>
        <strain evidence="3">LD5P10</strain>
    </source>
</reference>
<dbReference type="PROSITE" id="PS01047">
    <property type="entry name" value="HMA_1"/>
    <property type="match status" value="1"/>
</dbReference>
<dbReference type="InterPro" id="IPR006121">
    <property type="entry name" value="HMA_dom"/>
</dbReference>
<feature type="domain" description="HMA" evidence="2">
    <location>
        <begin position="4"/>
        <end position="68"/>
    </location>
</feature>
<dbReference type="GO" id="GO:0006825">
    <property type="term" value="P:copper ion transport"/>
    <property type="evidence" value="ECO:0007669"/>
    <property type="project" value="InterPro"/>
</dbReference>
<sequence length="69" mass="7061">MTTITRNYTVDGMTCGHCKASVEEEIGGITGVTSVDAELSTGTVTVTGEDLDDSTVADAVAEAGYSIRS</sequence>
<dbReference type="InterPro" id="IPR000428">
    <property type="entry name" value="Cu-bd"/>
</dbReference>
<dbReference type="PRINTS" id="PR00944">
    <property type="entry name" value="CUEXPORT"/>
</dbReference>
<keyword evidence="1" id="KW-0479">Metal-binding</keyword>
<dbReference type="CDD" id="cd00371">
    <property type="entry name" value="HMA"/>
    <property type="match status" value="1"/>
</dbReference>
<dbReference type="Gene3D" id="3.30.70.100">
    <property type="match status" value="1"/>
</dbReference>
<evidence type="ECO:0000256" key="1">
    <source>
        <dbReference type="ARBA" id="ARBA00022723"/>
    </source>
</evidence>
<dbReference type="RefSeq" id="WP_244803317.1">
    <property type="nucleotide sequence ID" value="NZ_JALIEA010000010.1"/>
</dbReference>
<evidence type="ECO:0000313" key="3">
    <source>
        <dbReference type="EMBL" id="MCJ7857572.1"/>
    </source>
</evidence>
<keyword evidence="4" id="KW-1185">Reference proteome</keyword>
<evidence type="ECO:0000259" key="2">
    <source>
        <dbReference type="PROSITE" id="PS50846"/>
    </source>
</evidence>
<dbReference type="Pfam" id="PF00403">
    <property type="entry name" value="HMA"/>
    <property type="match status" value="1"/>
</dbReference>
<dbReference type="EMBL" id="JALIEA010000010">
    <property type="protein sequence ID" value="MCJ7857572.1"/>
    <property type="molecule type" value="Genomic_DNA"/>
</dbReference>
<dbReference type="InterPro" id="IPR017969">
    <property type="entry name" value="Heavy-metal-associated_CS"/>
</dbReference>
<organism evidence="3 4">
    <name type="scientific">Corynebacterium kalidii</name>
    <dbReference type="NCBI Taxonomy" id="2931982"/>
    <lineage>
        <taxon>Bacteria</taxon>
        <taxon>Bacillati</taxon>
        <taxon>Actinomycetota</taxon>
        <taxon>Actinomycetes</taxon>
        <taxon>Mycobacteriales</taxon>
        <taxon>Corynebacteriaceae</taxon>
        <taxon>Corynebacterium</taxon>
    </lineage>
</organism>
<dbReference type="GO" id="GO:0005507">
    <property type="term" value="F:copper ion binding"/>
    <property type="evidence" value="ECO:0007669"/>
    <property type="project" value="InterPro"/>
</dbReference>
<dbReference type="SUPFAM" id="SSF55008">
    <property type="entry name" value="HMA, heavy metal-associated domain"/>
    <property type="match status" value="1"/>
</dbReference>
<protein>
    <submittedName>
        <fullName evidence="3">Heavy-metal-associated domain-containing protein</fullName>
    </submittedName>
</protein>
<accession>A0A9X1WH88</accession>
<evidence type="ECO:0000313" key="4">
    <source>
        <dbReference type="Proteomes" id="UP001139207"/>
    </source>
</evidence>